<organism evidence="2 3">
    <name type="scientific">Polarella glacialis</name>
    <name type="common">Dinoflagellate</name>
    <dbReference type="NCBI Taxonomy" id="89957"/>
    <lineage>
        <taxon>Eukaryota</taxon>
        <taxon>Sar</taxon>
        <taxon>Alveolata</taxon>
        <taxon>Dinophyceae</taxon>
        <taxon>Suessiales</taxon>
        <taxon>Suessiaceae</taxon>
        <taxon>Polarella</taxon>
    </lineage>
</organism>
<dbReference type="InterPro" id="IPR043968">
    <property type="entry name" value="SGNH"/>
</dbReference>
<dbReference type="PANTHER" id="PTHR23028">
    <property type="entry name" value="ACETYLTRANSFERASE"/>
    <property type="match status" value="1"/>
</dbReference>
<dbReference type="InterPro" id="IPR050879">
    <property type="entry name" value="Acyltransferase_3"/>
</dbReference>
<evidence type="ECO:0000313" key="2">
    <source>
        <dbReference type="EMBL" id="CAE8741721.1"/>
    </source>
</evidence>
<evidence type="ECO:0000259" key="1">
    <source>
        <dbReference type="Pfam" id="PF19040"/>
    </source>
</evidence>
<protein>
    <recommendedName>
        <fullName evidence="1">SGNH domain-containing protein</fullName>
    </recommendedName>
</protein>
<dbReference type="Pfam" id="PF19040">
    <property type="entry name" value="SGNH"/>
    <property type="match status" value="1"/>
</dbReference>
<dbReference type="AlphaFoldDB" id="A0A813M5W8"/>
<proteinExistence type="predicted"/>
<sequence>MPVLGAVFYIMAGVSPQSQLNQFMSRDPIVRMGQISYTLYLWHWPVLCLMSLVHDRGSLAYFASSCAGFTVASVLTYNSVERFFRSWRPQRQSTVFILLSVSLGSSAFLLHKLGSPAVLGRFYLAEVPGDHLGALSGGKLMNGGHGNCECSLPGAGANASSDRACFKYNMDPAILAPDLQDVIYCDARGNDSEARLHECTAPDPNAEHDAMPTLYLFGDSHAGHLVPGLGQAAQGKFHFRWYHRSAKGFEDPAYFVRVRDMLEMQLRPGDVVSVSHAWWVPPLRHGQELHSLVSARHASLLLLGDTWCTEWDVDFNYDFECSPTLFLPQANHKAECNQPRSKVSKVGADVHRTFQQLAEQHKDIYYFEFNEHLCEEATCTPLIPNTELLARIGCHLTAAGSFSLWPYFCNMLSANFLV</sequence>
<name>A0A813M5W8_POLGL</name>
<dbReference type="PANTHER" id="PTHR23028:SF53">
    <property type="entry name" value="ACYL_TRANSF_3 DOMAIN-CONTAINING PROTEIN"/>
    <property type="match status" value="1"/>
</dbReference>
<reference evidence="2" key="1">
    <citation type="submission" date="2021-02" db="EMBL/GenBank/DDBJ databases">
        <authorList>
            <person name="Dougan E. K."/>
            <person name="Rhodes N."/>
            <person name="Thang M."/>
            <person name="Chan C."/>
        </authorList>
    </citation>
    <scope>NUCLEOTIDE SEQUENCE</scope>
</reference>
<dbReference type="Proteomes" id="UP000626109">
    <property type="component" value="Unassembled WGS sequence"/>
</dbReference>
<accession>A0A813M5W8</accession>
<comment type="caution">
    <text evidence="2">The sequence shown here is derived from an EMBL/GenBank/DDBJ whole genome shotgun (WGS) entry which is preliminary data.</text>
</comment>
<evidence type="ECO:0000313" key="3">
    <source>
        <dbReference type="Proteomes" id="UP000626109"/>
    </source>
</evidence>
<dbReference type="GO" id="GO:0016020">
    <property type="term" value="C:membrane"/>
    <property type="evidence" value="ECO:0007669"/>
    <property type="project" value="TreeGrafter"/>
</dbReference>
<gene>
    <name evidence="2" type="ORF">PGLA2088_LOCUS50629</name>
</gene>
<dbReference type="EMBL" id="CAJNNW010037427">
    <property type="protein sequence ID" value="CAE8741721.1"/>
    <property type="molecule type" value="Genomic_DNA"/>
</dbReference>
<dbReference type="GO" id="GO:0000271">
    <property type="term" value="P:polysaccharide biosynthetic process"/>
    <property type="evidence" value="ECO:0007669"/>
    <property type="project" value="TreeGrafter"/>
</dbReference>
<feature type="domain" description="SGNH" evidence="1">
    <location>
        <begin position="195"/>
        <end position="401"/>
    </location>
</feature>